<dbReference type="AlphaFoldDB" id="A0A0U3F4E0"/>
<organism evidence="1 2">
    <name type="scientific">Ignicoccus islandicus DSM 13165</name>
    <dbReference type="NCBI Taxonomy" id="940295"/>
    <lineage>
        <taxon>Archaea</taxon>
        <taxon>Thermoproteota</taxon>
        <taxon>Thermoprotei</taxon>
        <taxon>Desulfurococcales</taxon>
        <taxon>Desulfurococcaceae</taxon>
        <taxon>Ignicoccus</taxon>
    </lineage>
</organism>
<sequence>MKKESRVAVCCGSNPYVIVVVRGDSFSSIYITDNPLEIATSKEFKEVMFHDESCKEYYGEGYIKAEPKWRRLACLLFLLASLSKGNGHHTFRLPSLPHRG</sequence>
<reference evidence="1 2" key="1">
    <citation type="submission" date="2013-11" db="EMBL/GenBank/DDBJ databases">
        <title>Comparative genomics of Ignicoccus.</title>
        <authorList>
            <person name="Podar M."/>
        </authorList>
    </citation>
    <scope>NUCLEOTIDE SEQUENCE [LARGE SCALE GENOMIC DNA]</scope>
    <source>
        <strain evidence="1 2">DSM 13165</strain>
    </source>
</reference>
<dbReference type="KEGG" id="iis:EYM_03410"/>
<proteinExistence type="predicted"/>
<dbReference type="STRING" id="940295.EYM_03410"/>
<name>A0A0U3F4E0_9CREN</name>
<protein>
    <submittedName>
        <fullName evidence="1">Uncharacterized protein</fullName>
    </submittedName>
</protein>
<accession>A0A0U3F4E0</accession>
<evidence type="ECO:0000313" key="1">
    <source>
        <dbReference type="EMBL" id="ALU12405.1"/>
    </source>
</evidence>
<dbReference type="Proteomes" id="UP000060778">
    <property type="component" value="Chromosome"/>
</dbReference>
<gene>
    <name evidence="1" type="ORF">EYM_03410</name>
</gene>
<dbReference type="EMBL" id="CP006867">
    <property type="protein sequence ID" value="ALU12405.1"/>
    <property type="molecule type" value="Genomic_DNA"/>
</dbReference>
<evidence type="ECO:0000313" key="2">
    <source>
        <dbReference type="Proteomes" id="UP000060778"/>
    </source>
</evidence>
<keyword evidence="2" id="KW-1185">Reference proteome</keyword>